<keyword evidence="5 6" id="KW-0648">Protein biosynthesis</keyword>
<reference evidence="9 11" key="1">
    <citation type="journal article" date="2006" name="Proc. Natl. Acad. Sci. U.S.A.">
        <title>Genome analysis of the smallest free-living eukaryote Ostreococcus tauri unveils many unique features.</title>
        <authorList>
            <person name="Derelle E."/>
            <person name="Ferraz C."/>
            <person name="Rombauts S."/>
            <person name="Rouze P."/>
            <person name="Worden A.Z."/>
            <person name="Robbens S."/>
            <person name="Partensky F."/>
            <person name="Degroeve S."/>
            <person name="Echeynie S."/>
            <person name="Cooke R."/>
            <person name="Saeys Y."/>
            <person name="Wuyts J."/>
            <person name="Jabbari K."/>
            <person name="Bowler C."/>
            <person name="Panaud O."/>
            <person name="Piegu B."/>
            <person name="Ball S.G."/>
            <person name="Ral J.-P."/>
            <person name="Bouget F.-Y."/>
            <person name="Piganeau G."/>
            <person name="De Baets B."/>
            <person name="Picard A."/>
            <person name="Delseny M."/>
            <person name="Demaille J."/>
            <person name="Van de Peer Y."/>
            <person name="Moreau H."/>
        </authorList>
    </citation>
    <scope>NUCLEOTIDE SEQUENCE [LARGE SCALE GENOMIC DNA]</scope>
    <source>
        <strain evidence="9 11">OTTH0595</strain>
    </source>
</reference>
<dbReference type="Gene3D" id="2.130.10.10">
    <property type="entry name" value="YVTN repeat-like/Quinoprotein amine dehydrogenase"/>
    <property type="match status" value="2"/>
</dbReference>
<dbReference type="FunFam" id="3.30.70.330:FF:000235">
    <property type="entry name" value="Eukaryotic translation initiation factor 3 subunit B"/>
    <property type="match status" value="1"/>
</dbReference>
<reference evidence="9" key="2">
    <citation type="journal article" date="2014" name="BMC Genomics">
        <title>An improved genome of the model marine alga Ostreococcus tauri unfolds by assessing Illumina de novo assemblies.</title>
        <authorList>
            <person name="Blanc-Mathieu R."/>
            <person name="Verhelst B."/>
            <person name="Derelle E."/>
            <person name="Rombauts S."/>
            <person name="Bouget F.Y."/>
            <person name="Carre I."/>
            <person name="Chateau A."/>
            <person name="Eyre-Walker A."/>
            <person name="Grimsley N."/>
            <person name="Moreau H."/>
            <person name="Piegu B."/>
            <person name="Rivals E."/>
            <person name="Schackwitz W."/>
            <person name="Van de Peer Y."/>
            <person name="Piganeau G."/>
        </authorList>
    </citation>
    <scope>NUCLEOTIDE SEQUENCE</scope>
    <source>
        <strain evidence="9">RCC4221</strain>
    </source>
</reference>
<evidence type="ECO:0000256" key="7">
    <source>
        <dbReference type="PIRNR" id="PIRNR036424"/>
    </source>
</evidence>
<dbReference type="GO" id="GO:0003723">
    <property type="term" value="F:RNA binding"/>
    <property type="evidence" value="ECO:0007669"/>
    <property type="project" value="UniProtKB-UniRule"/>
</dbReference>
<dbReference type="InterPro" id="IPR034363">
    <property type="entry name" value="eIF3B_RRM"/>
</dbReference>
<evidence type="ECO:0000256" key="1">
    <source>
        <dbReference type="ARBA" id="ARBA00004496"/>
    </source>
</evidence>
<dbReference type="InParanoid" id="A0A096PB01"/>
<dbReference type="EMBL" id="KZ155789">
    <property type="protein sequence ID" value="OUS45563.1"/>
    <property type="molecule type" value="Genomic_DNA"/>
</dbReference>
<keyword evidence="3 6" id="KW-0396">Initiation factor</keyword>
<dbReference type="GO" id="GO:0033290">
    <property type="term" value="C:eukaryotic 48S preinitiation complex"/>
    <property type="evidence" value="ECO:0007669"/>
    <property type="project" value="UniProtKB-UniRule"/>
</dbReference>
<dbReference type="InterPro" id="IPR015943">
    <property type="entry name" value="WD40/YVTN_repeat-like_dom_sf"/>
</dbReference>
<dbReference type="InterPro" id="IPR013979">
    <property type="entry name" value="TIF_beta_prop-like"/>
</dbReference>
<dbReference type="InterPro" id="IPR011400">
    <property type="entry name" value="EIF3B"/>
</dbReference>
<dbReference type="Proteomes" id="UP000009170">
    <property type="component" value="Unassembled WGS sequence"/>
</dbReference>
<dbReference type="SUPFAM" id="SSF54928">
    <property type="entry name" value="RNA-binding domain, RBD"/>
    <property type="match status" value="1"/>
</dbReference>
<dbReference type="SMART" id="SM00360">
    <property type="entry name" value="RRM"/>
    <property type="match status" value="1"/>
</dbReference>
<dbReference type="GO" id="GO:0003743">
    <property type="term" value="F:translation initiation factor activity"/>
    <property type="evidence" value="ECO:0007669"/>
    <property type="project" value="UniProtKB-UniRule"/>
</dbReference>
<dbReference type="PANTHER" id="PTHR14068">
    <property type="entry name" value="EUKARYOTIC TRANSLATION INITIATION FACTOR 3 EIF3 -RELATED"/>
    <property type="match status" value="1"/>
</dbReference>
<dbReference type="STRING" id="70448.A0A096PB01"/>
<keyword evidence="4 6" id="KW-0694">RNA-binding</keyword>
<dbReference type="SUPFAM" id="SSF82171">
    <property type="entry name" value="DPP6 N-terminal domain-like"/>
    <property type="match status" value="1"/>
</dbReference>
<dbReference type="InterPro" id="IPR035979">
    <property type="entry name" value="RBD_domain_sf"/>
</dbReference>
<dbReference type="FunCoup" id="A0A096PB01">
    <property type="interactions" value="2087"/>
</dbReference>
<dbReference type="HAMAP" id="MF_03001">
    <property type="entry name" value="eIF3b"/>
    <property type="match status" value="1"/>
</dbReference>
<evidence type="ECO:0000259" key="8">
    <source>
        <dbReference type="PROSITE" id="PS50102"/>
    </source>
</evidence>
<comment type="function">
    <text evidence="7">Component of the eukaryotic translation initiation factor 3 (eIF-3) complex, which is involved in protein synthesis and, together with other initiation factors, stimulates binding of mRNA and methionyl-tRNAi to the 40S ribosome.</text>
</comment>
<dbReference type="GO" id="GO:0001732">
    <property type="term" value="P:formation of cytoplasmic translation initiation complex"/>
    <property type="evidence" value="ECO:0007669"/>
    <property type="project" value="UniProtKB-UniRule"/>
</dbReference>
<evidence type="ECO:0000256" key="3">
    <source>
        <dbReference type="ARBA" id="ARBA00022540"/>
    </source>
</evidence>
<dbReference type="PANTHER" id="PTHR14068:SF0">
    <property type="entry name" value="EUKARYOTIC TRANSLATION INITIATION FACTOR 3 SUBUNIT B"/>
    <property type="match status" value="1"/>
</dbReference>
<accession>A0A096PB01</accession>
<dbReference type="Proteomes" id="UP000195557">
    <property type="component" value="Unassembled WGS sequence"/>
</dbReference>
<comment type="subunit">
    <text evidence="6 7">Component of the eukaryotic translation initiation factor 3 (eIF-3) complex.</text>
</comment>
<accession>A0A454XYQ4</accession>
<name>A0A096PB01_OSTTA</name>
<dbReference type="OrthoDB" id="10250414at2759"/>
<dbReference type="FunFam" id="2.130.10.10:FF:000286">
    <property type="entry name" value="Eukaryotic translation initiation factor 3 subunit B"/>
    <property type="match status" value="1"/>
</dbReference>
<comment type="similarity">
    <text evidence="6 7">Belongs to the eIF-3 subunit B family.</text>
</comment>
<evidence type="ECO:0000256" key="6">
    <source>
        <dbReference type="HAMAP-Rule" id="MF_03001"/>
    </source>
</evidence>
<reference evidence="10" key="3">
    <citation type="submission" date="2017-04" db="EMBL/GenBank/DDBJ databases">
        <title>Population genomics of picophytoplankton unveils novel chromosome hypervariability.</title>
        <authorList>
            <consortium name="DOE Joint Genome Institute"/>
            <person name="Blanc-Mathieu R."/>
            <person name="Krasovec M."/>
            <person name="Hebrard M."/>
            <person name="Yau S."/>
            <person name="Desgranges E."/>
            <person name="Martin J."/>
            <person name="Schackwitz W."/>
            <person name="Kuo A."/>
            <person name="Salin G."/>
            <person name="Donnadieu C."/>
            <person name="Desdevises Y."/>
            <person name="Sanchez-Ferandin S."/>
            <person name="Moreau H."/>
            <person name="Rivals E."/>
            <person name="Grigoriev I.V."/>
            <person name="Grimsley N."/>
            <person name="Eyre-Walker A."/>
            <person name="Piganeau G."/>
        </authorList>
    </citation>
    <scope>NUCLEOTIDE SEQUENCE [LARGE SCALE GENOMIC DNA]</scope>
    <source>
        <strain evidence="10">RCC 1115</strain>
    </source>
</reference>
<evidence type="ECO:0000256" key="2">
    <source>
        <dbReference type="ARBA" id="ARBA00022490"/>
    </source>
</evidence>
<evidence type="ECO:0000256" key="5">
    <source>
        <dbReference type="ARBA" id="ARBA00022917"/>
    </source>
</evidence>
<dbReference type="GO" id="GO:0016282">
    <property type="term" value="C:eukaryotic 43S preinitiation complex"/>
    <property type="evidence" value="ECO:0007669"/>
    <property type="project" value="UniProtKB-UniRule"/>
</dbReference>
<dbReference type="PIRSF" id="PIRSF036424">
    <property type="entry name" value="eIF3b"/>
    <property type="match status" value="1"/>
</dbReference>
<dbReference type="CDD" id="cd12278">
    <property type="entry name" value="RRM_eIF3B"/>
    <property type="match status" value="1"/>
</dbReference>
<gene>
    <name evidence="10" type="ORF">BE221DRAFT_148648</name>
    <name evidence="9" type="ORF">OT_ostta15g01830</name>
</gene>
<protein>
    <recommendedName>
        <fullName evidence="6 7">Eukaryotic translation initiation factor 3 subunit B</fullName>
        <shortName evidence="6 7">eIF3b</shortName>
    </recommendedName>
    <alternativeName>
        <fullName evidence="6">eIF-3-eta</fullName>
    </alternativeName>
    <alternativeName>
        <fullName evidence="6">eIF3 p110</fullName>
    </alternativeName>
</protein>
<dbReference type="GO" id="GO:0031369">
    <property type="term" value="F:translation initiation factor binding"/>
    <property type="evidence" value="ECO:0007669"/>
    <property type="project" value="InterPro"/>
</dbReference>
<keyword evidence="11" id="KW-1185">Reference proteome</keyword>
<evidence type="ECO:0000313" key="10">
    <source>
        <dbReference type="EMBL" id="OUS45563.1"/>
    </source>
</evidence>
<dbReference type="InterPro" id="IPR012677">
    <property type="entry name" value="Nucleotide-bd_a/b_plait_sf"/>
</dbReference>
<dbReference type="AlphaFoldDB" id="A0A096PB01"/>
<dbReference type="PROSITE" id="PS50102">
    <property type="entry name" value="RRM"/>
    <property type="match status" value="1"/>
</dbReference>
<dbReference type="InterPro" id="IPR000504">
    <property type="entry name" value="RRM_dom"/>
</dbReference>
<comment type="subcellular location">
    <subcellularLocation>
        <location evidence="1 6 7">Cytoplasm</location>
    </subcellularLocation>
</comment>
<proteinExistence type="inferred from homology"/>
<dbReference type="Gene3D" id="3.30.70.330">
    <property type="match status" value="1"/>
</dbReference>
<feature type="domain" description="RRM" evidence="8">
    <location>
        <begin position="57"/>
        <end position="135"/>
    </location>
</feature>
<evidence type="ECO:0000256" key="4">
    <source>
        <dbReference type="ARBA" id="ARBA00022884"/>
    </source>
</evidence>
<accession>A0A1Y5IBZ0</accession>
<organism evidence="9 11">
    <name type="scientific">Ostreococcus tauri</name>
    <name type="common">Marine green alga</name>
    <dbReference type="NCBI Taxonomy" id="70448"/>
    <lineage>
        <taxon>Eukaryota</taxon>
        <taxon>Viridiplantae</taxon>
        <taxon>Chlorophyta</taxon>
        <taxon>Mamiellophyceae</taxon>
        <taxon>Mamiellales</taxon>
        <taxon>Bathycoccaceae</taxon>
        <taxon>Ostreococcus</taxon>
    </lineage>
</organism>
<comment type="function">
    <text evidence="6">RNA-binding component of the eukaryotic translation initiation factor 3 (eIF-3) complex, which is involved in protein synthesis of a specialized repertoire of mRNAs and, together with other initiation factors, stimulates binding of mRNA and methionyl-tRNAi to the 40S ribosome. The eIF-3 complex specifically targets and initiates translation of a subset of mRNAs involved in cell proliferation.</text>
</comment>
<dbReference type="Pfam" id="PF00076">
    <property type="entry name" value="RRM_1"/>
    <property type="match status" value="1"/>
</dbReference>
<keyword evidence="2 6" id="KW-0963">Cytoplasm</keyword>
<dbReference type="Pfam" id="PF08662">
    <property type="entry name" value="eIF2A"/>
    <property type="match status" value="1"/>
</dbReference>
<dbReference type="EMBL" id="CAID01000015">
    <property type="protein sequence ID" value="CEG01790.1"/>
    <property type="molecule type" value="Genomic_DNA"/>
</dbReference>
<evidence type="ECO:0000313" key="9">
    <source>
        <dbReference type="EMBL" id="CEG01790.1"/>
    </source>
</evidence>
<evidence type="ECO:0000313" key="11">
    <source>
        <dbReference type="Proteomes" id="UP000009170"/>
    </source>
</evidence>
<dbReference type="GO" id="GO:0005852">
    <property type="term" value="C:eukaryotic translation initiation factor 3 complex"/>
    <property type="evidence" value="ECO:0007669"/>
    <property type="project" value="UniProtKB-UniRule"/>
</dbReference>
<sequence length="709" mass="80450">MDAIPSNFPRDEDGFVDWNKVDVESVELPRDEFERAGLDKPVEAEIEELKQESGFASVIVVDNLPMIAEAKYAKLLSVLTKIFSQIGTIREGGLLMPQDDSKTSLGFAFIEYENEQQAQSAVDQTNGYQLDKKHVFKVCKFDDFEKYEKVPDEYVAPPPKPFAKRENTQAWMMDQRGRDQFVCRFGDETEIFWNDPQTKKGEDVYTRTHWTESYVQWSPKGSFLATVHRQGVALWGGESFGRIAKYAHNAVQFIEFSPCERFLATGSTHEPSKAGETTQVLVNFFDTRSGAKLRTFTGPISDFIAEGQQGLTWPVFKWAGQSNGKCGAFFAKIATGAISVYEAPEMTLVDKKSIKLPGVVDFCWSPADPILSCFQPEQNGGNVPARLSLIGLPSKQEVRSKNLFNVVGVNMHWQSGGDYFAAKILRTTKSKKSTYSGFELFRLREPNCPMEVLELPNKAEKIVAFAWEPKGHRFAIIHGDGARPDVSFYSMKDKQGNNNCTLIGTIKNKTANHLFWSPNGRVVILAGLKTMNGQFEFFDVDAMDTMASVEHFMATDVEWDPTGRFVTTAVTSVHQMENGYHMWTFNGKLLYKYGKDRFFQFLWRPRGKSLLSPEQEADIEKNIKKYSKRFEEIDEKIRNEADSSAASEKRIKEEKWRNWLESKKAIRETQAYKAAEADVVGETQANSRKDFVETTVIEEEILSIVEEPI</sequence>